<keyword evidence="3" id="KW-1185">Reference proteome</keyword>
<name>A0A365XSS8_9BACT</name>
<dbReference type="Pfam" id="PF13924">
    <property type="entry name" value="Lipocalin_5"/>
    <property type="match status" value="1"/>
</dbReference>
<sequence length="169" mass="19136">MKNIVYLVFMMSFSFVQGQNNKETTIYKDQQQFWGTWSLISVENINADGSKIFPYGEHPVGMLLFTKEGKYAVQILKANRSKVLANDKAKATTEENAMLVQGNNSHFGTYTMDEDKQVIVFNVQHAFYPNWEGISQVRTYSLKNNLLTYTVTTPTSGGAAVAKVVWKKD</sequence>
<evidence type="ECO:0000313" key="2">
    <source>
        <dbReference type="EMBL" id="RBL89412.1"/>
    </source>
</evidence>
<feature type="domain" description="Lipocalin-like" evidence="1">
    <location>
        <begin position="35"/>
        <end position="168"/>
    </location>
</feature>
<dbReference type="OrthoDB" id="118834at2"/>
<protein>
    <recommendedName>
        <fullName evidence="1">Lipocalin-like domain-containing protein</fullName>
    </recommendedName>
</protein>
<organism evidence="2 3">
    <name type="scientific">Chitinophaga flava</name>
    <dbReference type="NCBI Taxonomy" id="2259036"/>
    <lineage>
        <taxon>Bacteria</taxon>
        <taxon>Pseudomonadati</taxon>
        <taxon>Bacteroidota</taxon>
        <taxon>Chitinophagia</taxon>
        <taxon>Chitinophagales</taxon>
        <taxon>Chitinophagaceae</taxon>
        <taxon>Chitinophaga</taxon>
    </lineage>
</organism>
<dbReference type="Proteomes" id="UP000253410">
    <property type="component" value="Unassembled WGS sequence"/>
</dbReference>
<dbReference type="RefSeq" id="WP_113618157.1">
    <property type="nucleotide sequence ID" value="NZ_QFFJ01000002.1"/>
</dbReference>
<comment type="caution">
    <text evidence="2">The sequence shown here is derived from an EMBL/GenBank/DDBJ whole genome shotgun (WGS) entry which is preliminary data.</text>
</comment>
<dbReference type="EMBL" id="QFFJ01000002">
    <property type="protein sequence ID" value="RBL89412.1"/>
    <property type="molecule type" value="Genomic_DNA"/>
</dbReference>
<reference evidence="2 3" key="1">
    <citation type="submission" date="2018-05" db="EMBL/GenBank/DDBJ databases">
        <title>Chitinophaga sp. K3CV102501T nov., isolated from isolated from a monsoon evergreen broad-leaved forest soil.</title>
        <authorList>
            <person name="Lv Y."/>
        </authorList>
    </citation>
    <scope>NUCLEOTIDE SEQUENCE [LARGE SCALE GENOMIC DNA]</scope>
    <source>
        <strain evidence="2 3">GDMCC 1.1325</strain>
    </source>
</reference>
<gene>
    <name evidence="2" type="ORF">DF182_23120</name>
</gene>
<dbReference type="InterPro" id="IPR024311">
    <property type="entry name" value="Lipocalin-like"/>
</dbReference>
<evidence type="ECO:0000313" key="3">
    <source>
        <dbReference type="Proteomes" id="UP000253410"/>
    </source>
</evidence>
<accession>A0A365XSS8</accession>
<evidence type="ECO:0000259" key="1">
    <source>
        <dbReference type="Pfam" id="PF13924"/>
    </source>
</evidence>
<dbReference type="AlphaFoldDB" id="A0A365XSS8"/>
<proteinExistence type="predicted"/>